<protein>
    <submittedName>
        <fullName evidence="1">Uncharacterized protein</fullName>
    </submittedName>
</protein>
<reference evidence="1" key="1">
    <citation type="submission" date="2023-05" db="EMBL/GenBank/DDBJ databases">
        <authorList>
            <person name="Stuckert A."/>
        </authorList>
    </citation>
    <scope>NUCLEOTIDE SEQUENCE</scope>
</reference>
<comment type="caution">
    <text evidence="1">The sequence shown here is derived from an EMBL/GenBank/DDBJ whole genome shotgun (WGS) entry which is preliminary data.</text>
</comment>
<proteinExistence type="predicted"/>
<dbReference type="EMBL" id="CATNWA010003987">
    <property type="protein sequence ID" value="CAI9546831.1"/>
    <property type="molecule type" value="Genomic_DNA"/>
</dbReference>
<gene>
    <name evidence="1" type="ORF">SPARVUS_LOCUS2886131</name>
</gene>
<feature type="non-terminal residue" evidence="1">
    <location>
        <position position="1"/>
    </location>
</feature>
<sequence length="98" mass="11375">TLHLAQCSQASTVLATAKPRQDCQTEKRDWSFQRTCPHCSRVQWWRALHHDIRCFALHLVMEGLDAAARPMETHSMKLSTHCCWAHLKVTPKLEVFSY</sequence>
<evidence type="ECO:0000313" key="2">
    <source>
        <dbReference type="Proteomes" id="UP001162483"/>
    </source>
</evidence>
<accession>A0ABN9BH22</accession>
<evidence type="ECO:0000313" key="1">
    <source>
        <dbReference type="EMBL" id="CAI9546831.1"/>
    </source>
</evidence>
<keyword evidence="2" id="KW-1185">Reference proteome</keyword>
<dbReference type="Proteomes" id="UP001162483">
    <property type="component" value="Unassembled WGS sequence"/>
</dbReference>
<name>A0ABN9BH22_9NEOB</name>
<organism evidence="1 2">
    <name type="scientific">Staurois parvus</name>
    <dbReference type="NCBI Taxonomy" id="386267"/>
    <lineage>
        <taxon>Eukaryota</taxon>
        <taxon>Metazoa</taxon>
        <taxon>Chordata</taxon>
        <taxon>Craniata</taxon>
        <taxon>Vertebrata</taxon>
        <taxon>Euteleostomi</taxon>
        <taxon>Amphibia</taxon>
        <taxon>Batrachia</taxon>
        <taxon>Anura</taxon>
        <taxon>Neobatrachia</taxon>
        <taxon>Ranoidea</taxon>
        <taxon>Ranidae</taxon>
        <taxon>Staurois</taxon>
    </lineage>
</organism>